<dbReference type="RefSeq" id="WP_060933274.1">
    <property type="nucleotide sequence ID" value="NZ_KQ960560.1"/>
</dbReference>
<proteinExistence type="predicted"/>
<dbReference type="PATRIC" id="fig|419005.5.peg.1864"/>
<evidence type="ECO:0000313" key="1">
    <source>
        <dbReference type="EMBL" id="KXB75123.1"/>
    </source>
</evidence>
<name>A0A134B5E2_9BACT</name>
<reference evidence="1 2" key="1">
    <citation type="submission" date="2016-01" db="EMBL/GenBank/DDBJ databases">
        <authorList>
            <person name="Oliw E.H."/>
        </authorList>
    </citation>
    <scope>NUCLEOTIDE SEQUENCE [LARGE SCALE GENOMIC DNA]</scope>
    <source>
        <strain evidence="1 2">DNF00307</strain>
    </source>
</reference>
<gene>
    <name evidence="1" type="ORF">HMPREF1860_01866</name>
</gene>
<dbReference type="AlphaFoldDB" id="A0A134B5E2"/>
<dbReference type="STRING" id="419005.HMPREF1860_01866"/>
<dbReference type="Proteomes" id="UP000070531">
    <property type="component" value="Unassembled WGS sequence"/>
</dbReference>
<sequence>MNKVTIIVEQAADGSYWCYSKESINGIGLNACGSTVKDAKKDLMLCLEEVKALAKEQGKPFPEVSFAYKYDLKSFFDYFKYLNVTEIAKRAKINPSLMRQYVCGIKNAGEKTYNRLSKCIEDIKTELNTASF</sequence>
<evidence type="ECO:0000313" key="2">
    <source>
        <dbReference type="Proteomes" id="UP000070531"/>
    </source>
</evidence>
<organism evidence="1">
    <name type="scientific">Prevotella amnii</name>
    <dbReference type="NCBI Taxonomy" id="419005"/>
    <lineage>
        <taxon>Bacteria</taxon>
        <taxon>Pseudomonadati</taxon>
        <taxon>Bacteroidota</taxon>
        <taxon>Bacteroidia</taxon>
        <taxon>Bacteroidales</taxon>
        <taxon>Prevotellaceae</taxon>
        <taxon>Prevotella</taxon>
    </lineage>
</organism>
<comment type="caution">
    <text evidence="1">The sequence shown here is derived from an EMBL/GenBank/DDBJ whole genome shotgun (WGS) entry which is preliminary data.</text>
</comment>
<dbReference type="EMBL" id="LSDL01000125">
    <property type="protein sequence ID" value="KXB75123.1"/>
    <property type="molecule type" value="Genomic_DNA"/>
</dbReference>
<protein>
    <recommendedName>
        <fullName evidence="3">Pilus assembly protein HicB</fullName>
    </recommendedName>
</protein>
<evidence type="ECO:0008006" key="3">
    <source>
        <dbReference type="Google" id="ProtNLM"/>
    </source>
</evidence>
<accession>A0A134B5E2</accession>